<evidence type="ECO:0008006" key="3">
    <source>
        <dbReference type="Google" id="ProtNLM"/>
    </source>
</evidence>
<gene>
    <name evidence="1" type="ORF">ACFQ03_06995</name>
</gene>
<dbReference type="RefSeq" id="WP_379287064.1">
    <property type="nucleotide sequence ID" value="NZ_JBHTIU010000025.1"/>
</dbReference>
<accession>A0ABW3D606</accession>
<evidence type="ECO:0000313" key="1">
    <source>
        <dbReference type="EMBL" id="MFD0868890.1"/>
    </source>
</evidence>
<dbReference type="Proteomes" id="UP001597120">
    <property type="component" value="Unassembled WGS sequence"/>
</dbReference>
<protein>
    <recommendedName>
        <fullName evidence="3">EamA family transporter</fullName>
    </recommendedName>
</protein>
<comment type="caution">
    <text evidence="1">The sequence shown here is derived from an EMBL/GenBank/DDBJ whole genome shotgun (WGS) entry which is preliminary data.</text>
</comment>
<name>A0ABW3D606_9BACL</name>
<dbReference type="EMBL" id="JBHTIU010000025">
    <property type="protein sequence ID" value="MFD0868890.1"/>
    <property type="molecule type" value="Genomic_DNA"/>
</dbReference>
<keyword evidence="2" id="KW-1185">Reference proteome</keyword>
<proteinExistence type="predicted"/>
<reference evidence="2" key="1">
    <citation type="journal article" date="2019" name="Int. J. Syst. Evol. Microbiol.">
        <title>The Global Catalogue of Microorganisms (GCM) 10K type strain sequencing project: providing services to taxonomists for standard genome sequencing and annotation.</title>
        <authorList>
            <consortium name="The Broad Institute Genomics Platform"/>
            <consortium name="The Broad Institute Genome Sequencing Center for Infectious Disease"/>
            <person name="Wu L."/>
            <person name="Ma J."/>
        </authorList>
    </citation>
    <scope>NUCLEOTIDE SEQUENCE [LARGE SCALE GENOMIC DNA]</scope>
    <source>
        <strain evidence="2">CCUG 57263</strain>
    </source>
</reference>
<sequence length="44" mass="4810">MANQVLIWSCLLWVATIIVNAIPNLETGSQKMLISLFYMGGLGV</sequence>
<evidence type="ECO:0000313" key="2">
    <source>
        <dbReference type="Proteomes" id="UP001597120"/>
    </source>
</evidence>
<organism evidence="1 2">
    <name type="scientific">Paenibacillus residui</name>
    <dbReference type="NCBI Taxonomy" id="629724"/>
    <lineage>
        <taxon>Bacteria</taxon>
        <taxon>Bacillati</taxon>
        <taxon>Bacillota</taxon>
        <taxon>Bacilli</taxon>
        <taxon>Bacillales</taxon>
        <taxon>Paenibacillaceae</taxon>
        <taxon>Paenibacillus</taxon>
    </lineage>
</organism>